<keyword evidence="3" id="KW-1185">Reference proteome</keyword>
<dbReference type="EMBL" id="FPAU01000001">
    <property type="protein sequence ID" value="SFT43781.1"/>
    <property type="molecule type" value="Genomic_DNA"/>
</dbReference>
<dbReference type="Proteomes" id="UP000199187">
    <property type="component" value="Unassembled WGS sequence"/>
</dbReference>
<organism evidence="2 3">
    <name type="scientific">Kosakonia arachidis</name>
    <dbReference type="NCBI Taxonomy" id="551989"/>
    <lineage>
        <taxon>Bacteria</taxon>
        <taxon>Pseudomonadati</taxon>
        <taxon>Pseudomonadota</taxon>
        <taxon>Gammaproteobacteria</taxon>
        <taxon>Enterobacterales</taxon>
        <taxon>Enterobacteriaceae</taxon>
        <taxon>Kosakonia</taxon>
    </lineage>
</organism>
<proteinExistence type="predicted"/>
<gene>
    <name evidence="2" type="ORF">SAMN05192562_101275</name>
</gene>
<sequence length="57" mass="6425">MADNTTTSTTSTTTEESNSQSQQKVKFCPICGAQMYQGMRYGFLCWICPECDFDEPI</sequence>
<dbReference type="AlphaFoldDB" id="A0A1I6Y0L1"/>
<evidence type="ECO:0000313" key="2">
    <source>
        <dbReference type="EMBL" id="SFT43781.1"/>
    </source>
</evidence>
<name>A0A1I6Y0L1_9ENTR</name>
<reference evidence="3" key="1">
    <citation type="submission" date="2016-10" db="EMBL/GenBank/DDBJ databases">
        <authorList>
            <person name="Varghese N."/>
            <person name="Submissions S."/>
        </authorList>
    </citation>
    <scope>NUCLEOTIDE SEQUENCE [LARGE SCALE GENOMIC DNA]</scope>
    <source>
        <strain evidence="3">Ah-143</strain>
    </source>
</reference>
<feature type="region of interest" description="Disordered" evidence="1">
    <location>
        <begin position="1"/>
        <end position="24"/>
    </location>
</feature>
<protein>
    <submittedName>
        <fullName evidence="2">Uncharacterized protein</fullName>
    </submittedName>
</protein>
<accession>A0A1I6Y0L1</accession>
<evidence type="ECO:0000256" key="1">
    <source>
        <dbReference type="SAM" id="MobiDB-lite"/>
    </source>
</evidence>
<feature type="compositionally biased region" description="Low complexity" evidence="1">
    <location>
        <begin position="1"/>
        <end position="23"/>
    </location>
</feature>
<evidence type="ECO:0000313" key="3">
    <source>
        <dbReference type="Proteomes" id="UP000199187"/>
    </source>
</evidence>